<dbReference type="PANTHER" id="PTHR43673:SF10">
    <property type="entry name" value="NADH DEHYDROGENASE_NAD(P)H NITROREDUCTASE XCC3605-RELATED"/>
    <property type="match status" value="1"/>
</dbReference>
<evidence type="ECO:0000259" key="3">
    <source>
        <dbReference type="Pfam" id="PF00881"/>
    </source>
</evidence>
<dbReference type="SUPFAM" id="SSF55469">
    <property type="entry name" value="FMN-dependent nitroreductase-like"/>
    <property type="match status" value="1"/>
</dbReference>
<reference evidence="4" key="1">
    <citation type="submission" date="2018-05" db="EMBL/GenBank/DDBJ databases">
        <authorList>
            <person name="Lanie J.A."/>
            <person name="Ng W.-L."/>
            <person name="Kazmierczak K.M."/>
            <person name="Andrzejewski T.M."/>
            <person name="Davidsen T.M."/>
            <person name="Wayne K.J."/>
            <person name="Tettelin H."/>
            <person name="Glass J.I."/>
            <person name="Rusch D."/>
            <person name="Podicherti R."/>
            <person name="Tsui H.-C.T."/>
            <person name="Winkler M.E."/>
        </authorList>
    </citation>
    <scope>NUCLEOTIDE SEQUENCE</scope>
</reference>
<protein>
    <recommendedName>
        <fullName evidence="3">Nitroreductase domain-containing protein</fullName>
    </recommendedName>
</protein>
<evidence type="ECO:0000256" key="2">
    <source>
        <dbReference type="ARBA" id="ARBA00023002"/>
    </source>
</evidence>
<dbReference type="Pfam" id="PF00881">
    <property type="entry name" value="Nitroreductase"/>
    <property type="match status" value="1"/>
</dbReference>
<name>A0A382AEU1_9ZZZZ</name>
<dbReference type="Gene3D" id="3.40.109.10">
    <property type="entry name" value="NADH Oxidase"/>
    <property type="match status" value="1"/>
</dbReference>
<evidence type="ECO:0000313" key="4">
    <source>
        <dbReference type="EMBL" id="SVB00038.1"/>
    </source>
</evidence>
<dbReference type="GO" id="GO:0016491">
    <property type="term" value="F:oxidoreductase activity"/>
    <property type="evidence" value="ECO:0007669"/>
    <property type="project" value="UniProtKB-KW"/>
</dbReference>
<accession>A0A382AEU1</accession>
<evidence type="ECO:0000256" key="1">
    <source>
        <dbReference type="ARBA" id="ARBA00007118"/>
    </source>
</evidence>
<dbReference type="AlphaFoldDB" id="A0A382AEU1"/>
<dbReference type="CDD" id="cd02062">
    <property type="entry name" value="Nitro_FMN_reductase"/>
    <property type="match status" value="1"/>
</dbReference>
<comment type="similarity">
    <text evidence="1">Belongs to the nitroreductase family.</text>
</comment>
<dbReference type="InterPro" id="IPR000415">
    <property type="entry name" value="Nitroreductase-like"/>
</dbReference>
<organism evidence="4">
    <name type="scientific">marine metagenome</name>
    <dbReference type="NCBI Taxonomy" id="408172"/>
    <lineage>
        <taxon>unclassified sequences</taxon>
        <taxon>metagenomes</taxon>
        <taxon>ecological metagenomes</taxon>
    </lineage>
</organism>
<gene>
    <name evidence="4" type="ORF">METZ01_LOCUS152892</name>
</gene>
<dbReference type="InterPro" id="IPR029479">
    <property type="entry name" value="Nitroreductase"/>
</dbReference>
<feature type="non-terminal residue" evidence="4">
    <location>
        <position position="66"/>
    </location>
</feature>
<dbReference type="PANTHER" id="PTHR43673">
    <property type="entry name" value="NAD(P)H NITROREDUCTASE YDGI-RELATED"/>
    <property type="match status" value="1"/>
</dbReference>
<keyword evidence="2" id="KW-0560">Oxidoreductase</keyword>
<feature type="domain" description="Nitroreductase" evidence="3">
    <location>
        <begin position="16"/>
        <end position="65"/>
    </location>
</feature>
<dbReference type="EMBL" id="UINC01025095">
    <property type="protein sequence ID" value="SVB00038.1"/>
    <property type="molecule type" value="Genomic_DNA"/>
</dbReference>
<proteinExistence type="inferred from homology"/>
<sequence length="66" mass="7604">MTNLGLSVDELLNTTRAVRKRLDFDRPVPDEVLRECVEYATQAPTGSNVQGWHFMLVTERDKIEKI</sequence>